<keyword evidence="2" id="KW-0812">Transmembrane</keyword>
<feature type="region of interest" description="Disordered" evidence="1">
    <location>
        <begin position="1"/>
        <end position="85"/>
    </location>
</feature>
<name>A0ABP4XN28_9ACTN</name>
<evidence type="ECO:0000256" key="2">
    <source>
        <dbReference type="SAM" id="Phobius"/>
    </source>
</evidence>
<organism evidence="3 4">
    <name type="scientific">Luedemannella flava</name>
    <dbReference type="NCBI Taxonomy" id="349316"/>
    <lineage>
        <taxon>Bacteria</taxon>
        <taxon>Bacillati</taxon>
        <taxon>Actinomycetota</taxon>
        <taxon>Actinomycetes</taxon>
        <taxon>Micromonosporales</taxon>
        <taxon>Micromonosporaceae</taxon>
        <taxon>Luedemannella</taxon>
    </lineage>
</organism>
<gene>
    <name evidence="3" type="ORF">GCM10009682_08830</name>
</gene>
<keyword evidence="2" id="KW-0472">Membrane</keyword>
<evidence type="ECO:0000256" key="1">
    <source>
        <dbReference type="SAM" id="MobiDB-lite"/>
    </source>
</evidence>
<keyword evidence="2" id="KW-1133">Transmembrane helix</keyword>
<reference evidence="4" key="1">
    <citation type="journal article" date="2019" name="Int. J. Syst. Evol. Microbiol.">
        <title>The Global Catalogue of Microorganisms (GCM) 10K type strain sequencing project: providing services to taxonomists for standard genome sequencing and annotation.</title>
        <authorList>
            <consortium name="The Broad Institute Genomics Platform"/>
            <consortium name="The Broad Institute Genome Sequencing Center for Infectious Disease"/>
            <person name="Wu L."/>
            <person name="Ma J."/>
        </authorList>
    </citation>
    <scope>NUCLEOTIDE SEQUENCE [LARGE SCALE GENOMIC DNA]</scope>
    <source>
        <strain evidence="4">JCM 13250</strain>
    </source>
</reference>
<feature type="transmembrane region" description="Helical" evidence="2">
    <location>
        <begin position="144"/>
        <end position="167"/>
    </location>
</feature>
<keyword evidence="4" id="KW-1185">Reference proteome</keyword>
<proteinExistence type="predicted"/>
<dbReference type="RefSeq" id="WP_344126487.1">
    <property type="nucleotide sequence ID" value="NZ_BAAALT010000016.1"/>
</dbReference>
<evidence type="ECO:0000313" key="3">
    <source>
        <dbReference type="EMBL" id="GAA1789013.1"/>
    </source>
</evidence>
<feature type="compositionally biased region" description="Pro residues" evidence="1">
    <location>
        <begin position="1"/>
        <end position="22"/>
    </location>
</feature>
<comment type="caution">
    <text evidence="3">The sequence shown here is derived from an EMBL/GenBank/DDBJ whole genome shotgun (WGS) entry which is preliminary data.</text>
</comment>
<dbReference type="EMBL" id="BAAALT010000016">
    <property type="protein sequence ID" value="GAA1789013.1"/>
    <property type="molecule type" value="Genomic_DNA"/>
</dbReference>
<accession>A0ABP4XN28</accession>
<sequence>MSEPTPEPTAPQPGVYPPPPTYTPGSYGAPSYPSAQPGHPTPTGPVQPGYPAAPQAPTSGYPAAAPTSGYPTAPTSGYPGAPTSGYPGAAPTSGYPGAPTSGYPGAPVSGYPGAPTSGYPGATPGFPQGYPYAQPAPKKSRKGLVIALVSVFVVLLAGAGVGGYFVIQASQPKGEATPAAAAKGFLASIYKDHSATGAARFVCKAARDDAKIRSVVDNVRAYEQTYDSPTVTWTDPEITNGTGKADATVTVKMSTADGRVAEKKLQLALVEDRGWWVCDATQLS</sequence>
<dbReference type="Proteomes" id="UP001500218">
    <property type="component" value="Unassembled WGS sequence"/>
</dbReference>
<evidence type="ECO:0000313" key="4">
    <source>
        <dbReference type="Proteomes" id="UP001500218"/>
    </source>
</evidence>
<evidence type="ECO:0008006" key="5">
    <source>
        <dbReference type="Google" id="ProtNLM"/>
    </source>
</evidence>
<protein>
    <recommendedName>
        <fullName evidence="5">Ig-like domain-containing protein</fullName>
    </recommendedName>
</protein>